<sequence>MQINFYDLDIIDDVKLKYAVILTRYNNQWIFVRHKERQTWEVPGGRREPNEPIEETARRELYEETGAQSFSLLPLFVYSVKIDNGDESYGGLYYSEVKEIGQIPPESEIGEIIFMKGLPSDLTYPSIQPELYKKALLKLNIGHQ</sequence>
<dbReference type="PANTHER" id="PTHR43046">
    <property type="entry name" value="GDP-MANNOSE MANNOSYL HYDROLASE"/>
    <property type="match status" value="1"/>
</dbReference>
<comment type="cofactor">
    <cofactor evidence="1">
        <name>Mg(2+)</name>
        <dbReference type="ChEBI" id="CHEBI:18420"/>
    </cofactor>
</comment>
<dbReference type="RefSeq" id="WP_165098984.1">
    <property type="nucleotide sequence ID" value="NZ_JAAKGU010000005.1"/>
</dbReference>
<reference evidence="6 7" key="1">
    <citation type="submission" date="2020-02" db="EMBL/GenBank/DDBJ databases">
        <authorList>
            <person name="Gao J."/>
            <person name="Sun J."/>
        </authorList>
    </citation>
    <scope>NUCLEOTIDE SEQUENCE [LARGE SCALE GENOMIC DNA]</scope>
    <source>
        <strain evidence="6 7">7124</strain>
    </source>
</reference>
<dbReference type="InterPro" id="IPR000086">
    <property type="entry name" value="NUDIX_hydrolase_dom"/>
</dbReference>
<dbReference type="PROSITE" id="PS51462">
    <property type="entry name" value="NUDIX"/>
    <property type="match status" value="1"/>
</dbReference>
<evidence type="ECO:0000313" key="6">
    <source>
        <dbReference type="EMBL" id="NGM83483.1"/>
    </source>
</evidence>
<dbReference type="InterPro" id="IPR015797">
    <property type="entry name" value="NUDIX_hydrolase-like_dom_sf"/>
</dbReference>
<feature type="domain" description="Nudix hydrolase" evidence="5">
    <location>
        <begin position="13"/>
        <end position="135"/>
    </location>
</feature>
<dbReference type="PROSITE" id="PS00893">
    <property type="entry name" value="NUDIX_BOX"/>
    <property type="match status" value="1"/>
</dbReference>
<keyword evidence="7" id="KW-1185">Reference proteome</keyword>
<gene>
    <name evidence="6" type="ORF">G5B47_13760</name>
</gene>
<evidence type="ECO:0000256" key="3">
    <source>
        <dbReference type="ARBA" id="ARBA00022842"/>
    </source>
</evidence>
<dbReference type="InterPro" id="IPR020084">
    <property type="entry name" value="NUDIX_hydrolase_CS"/>
</dbReference>
<dbReference type="Gene3D" id="3.90.79.10">
    <property type="entry name" value="Nucleoside Triphosphate Pyrophosphohydrolase"/>
    <property type="match status" value="1"/>
</dbReference>
<comment type="caution">
    <text evidence="6">The sequence shown here is derived from an EMBL/GenBank/DDBJ whole genome shotgun (WGS) entry which is preliminary data.</text>
</comment>
<evidence type="ECO:0000313" key="7">
    <source>
        <dbReference type="Proteomes" id="UP000480151"/>
    </source>
</evidence>
<dbReference type="AlphaFoldDB" id="A0A6M1PNV7"/>
<evidence type="ECO:0000259" key="5">
    <source>
        <dbReference type="PROSITE" id="PS51462"/>
    </source>
</evidence>
<accession>A0A6M1PNV7</accession>
<evidence type="ECO:0000256" key="4">
    <source>
        <dbReference type="RuleBase" id="RU003476"/>
    </source>
</evidence>
<dbReference type="PRINTS" id="PR00502">
    <property type="entry name" value="NUDIXFAMILY"/>
</dbReference>
<organism evidence="6 7">
    <name type="scientific">Paenibacillus apii</name>
    <dbReference type="NCBI Taxonomy" id="1850370"/>
    <lineage>
        <taxon>Bacteria</taxon>
        <taxon>Bacillati</taxon>
        <taxon>Bacillota</taxon>
        <taxon>Bacilli</taxon>
        <taxon>Bacillales</taxon>
        <taxon>Paenibacillaceae</taxon>
        <taxon>Paenibacillus</taxon>
    </lineage>
</organism>
<dbReference type="EMBL" id="JAAKGU010000005">
    <property type="protein sequence ID" value="NGM83483.1"/>
    <property type="molecule type" value="Genomic_DNA"/>
</dbReference>
<dbReference type="SUPFAM" id="SSF55811">
    <property type="entry name" value="Nudix"/>
    <property type="match status" value="1"/>
</dbReference>
<evidence type="ECO:0000256" key="1">
    <source>
        <dbReference type="ARBA" id="ARBA00001946"/>
    </source>
</evidence>
<dbReference type="CDD" id="cd04665">
    <property type="entry name" value="NUDIX_RppH"/>
    <property type="match status" value="1"/>
</dbReference>
<dbReference type="PANTHER" id="PTHR43046:SF12">
    <property type="entry name" value="GDP-MANNOSE MANNOSYL HYDROLASE"/>
    <property type="match status" value="1"/>
</dbReference>
<keyword evidence="3" id="KW-0460">Magnesium</keyword>
<proteinExistence type="inferred from homology"/>
<evidence type="ECO:0000256" key="2">
    <source>
        <dbReference type="ARBA" id="ARBA00022801"/>
    </source>
</evidence>
<dbReference type="Proteomes" id="UP000480151">
    <property type="component" value="Unassembled WGS sequence"/>
</dbReference>
<protein>
    <submittedName>
        <fullName evidence="6">NUDIX domain-containing protein</fullName>
    </submittedName>
</protein>
<name>A0A6M1PNV7_9BACL</name>
<comment type="similarity">
    <text evidence="4">Belongs to the Nudix hydrolase family.</text>
</comment>
<dbReference type="InterPro" id="IPR014078">
    <property type="entry name" value="Nudix_YtkD"/>
</dbReference>
<dbReference type="GO" id="GO:0016787">
    <property type="term" value="F:hydrolase activity"/>
    <property type="evidence" value="ECO:0007669"/>
    <property type="project" value="UniProtKB-KW"/>
</dbReference>
<keyword evidence="2 4" id="KW-0378">Hydrolase</keyword>
<dbReference type="InterPro" id="IPR020476">
    <property type="entry name" value="Nudix_hydrolase"/>
</dbReference>
<dbReference type="Pfam" id="PF00293">
    <property type="entry name" value="NUDIX"/>
    <property type="match status" value="1"/>
</dbReference>